<dbReference type="InterPro" id="IPR005031">
    <property type="entry name" value="COQ10_START"/>
</dbReference>
<reference key="2">
    <citation type="submission" date="2011-04" db="EMBL/GenBank/DDBJ databases">
        <title>Complete sequence of chromosome of Haliscomenobacter hydrossis DSM 1100.</title>
        <authorList>
            <consortium name="US DOE Joint Genome Institute (JGI-PGF)"/>
            <person name="Lucas S."/>
            <person name="Han J."/>
            <person name="Lapidus A."/>
            <person name="Bruce D."/>
            <person name="Goodwin L."/>
            <person name="Pitluck S."/>
            <person name="Peters L."/>
            <person name="Kyrpides N."/>
            <person name="Mavromatis K."/>
            <person name="Ivanova N."/>
            <person name="Ovchinnikova G."/>
            <person name="Pagani I."/>
            <person name="Daligault H."/>
            <person name="Detter J.C."/>
            <person name="Han C."/>
            <person name="Land M."/>
            <person name="Hauser L."/>
            <person name="Markowitz V."/>
            <person name="Cheng J.-F."/>
            <person name="Hugenholtz P."/>
            <person name="Woyke T."/>
            <person name="Wu D."/>
            <person name="Verbarg S."/>
            <person name="Frueling A."/>
            <person name="Brambilla E."/>
            <person name="Klenk H.-P."/>
            <person name="Eisen J.A."/>
        </authorList>
    </citation>
    <scope>NUCLEOTIDE SEQUENCE</scope>
    <source>
        <strain>DSM 1100</strain>
    </source>
</reference>
<name>F4L573_HALH1</name>
<evidence type="ECO:0000313" key="4">
    <source>
        <dbReference type="Proteomes" id="UP000008461"/>
    </source>
</evidence>
<protein>
    <submittedName>
        <fullName evidence="3">Cyclase/dehydrase</fullName>
    </submittedName>
</protein>
<feature type="domain" description="Coenzyme Q-binding protein COQ10 START" evidence="2">
    <location>
        <begin position="12"/>
        <end position="138"/>
    </location>
</feature>
<dbReference type="InterPro" id="IPR023393">
    <property type="entry name" value="START-like_dom_sf"/>
</dbReference>
<dbReference type="EMBL" id="CP002691">
    <property type="protein sequence ID" value="AEE49753.1"/>
    <property type="molecule type" value="Genomic_DNA"/>
</dbReference>
<dbReference type="RefSeq" id="WP_013764306.1">
    <property type="nucleotide sequence ID" value="NC_015510.1"/>
</dbReference>
<sequence>MQIKRKEWQQFIPKPVEEIWDFFSRPENLKKLTPAKVGITMLVDLSGKEMYPGMLIPYYISPLLGIRMKWLTEITHIEHLRYFVDQQREGPYAFWHHQHNFVAQNGGTLMTDILHYKVPYGPIGTLADWILVDKMVDDIFGFRKEAIEQYFGKS</sequence>
<evidence type="ECO:0000313" key="3">
    <source>
        <dbReference type="EMBL" id="AEE49753.1"/>
    </source>
</evidence>
<dbReference type="KEGG" id="hhy:Halhy_1868"/>
<reference evidence="3 4" key="1">
    <citation type="journal article" date="2011" name="Stand. Genomic Sci.">
        <title>Complete genome sequence of Haliscomenobacter hydrossis type strain (O).</title>
        <authorList>
            <consortium name="US DOE Joint Genome Institute (JGI-PGF)"/>
            <person name="Daligault H."/>
            <person name="Lapidus A."/>
            <person name="Zeytun A."/>
            <person name="Nolan M."/>
            <person name="Lucas S."/>
            <person name="Del Rio T.G."/>
            <person name="Tice H."/>
            <person name="Cheng J.F."/>
            <person name="Tapia R."/>
            <person name="Han C."/>
            <person name="Goodwin L."/>
            <person name="Pitluck S."/>
            <person name="Liolios K."/>
            <person name="Pagani I."/>
            <person name="Ivanova N."/>
            <person name="Huntemann M."/>
            <person name="Mavromatis K."/>
            <person name="Mikhailova N."/>
            <person name="Pati A."/>
            <person name="Chen A."/>
            <person name="Palaniappan K."/>
            <person name="Land M."/>
            <person name="Hauser L."/>
            <person name="Brambilla E.M."/>
            <person name="Rohde M."/>
            <person name="Verbarg S."/>
            <person name="Goker M."/>
            <person name="Bristow J."/>
            <person name="Eisen J.A."/>
            <person name="Markowitz V."/>
            <person name="Hugenholtz P."/>
            <person name="Kyrpides N.C."/>
            <person name="Klenk H.P."/>
            <person name="Woyke T."/>
        </authorList>
    </citation>
    <scope>NUCLEOTIDE SEQUENCE [LARGE SCALE GENOMIC DNA]</scope>
    <source>
        <strain evidence="4">ATCC 27775 / DSM 1100 / LMG 10767 / O</strain>
    </source>
</reference>
<accession>F4L573</accession>
<evidence type="ECO:0000256" key="1">
    <source>
        <dbReference type="ARBA" id="ARBA00008918"/>
    </source>
</evidence>
<comment type="similarity">
    <text evidence="1">Belongs to the ribosome association toxin RatA family.</text>
</comment>
<dbReference type="eggNOG" id="COG4276">
    <property type="taxonomic scope" value="Bacteria"/>
</dbReference>
<dbReference type="Gene3D" id="3.30.530.20">
    <property type="match status" value="1"/>
</dbReference>
<dbReference type="CDD" id="cd07820">
    <property type="entry name" value="SRPBCC_3"/>
    <property type="match status" value="1"/>
</dbReference>
<proteinExistence type="inferred from homology"/>
<dbReference type="AlphaFoldDB" id="F4L573"/>
<keyword evidence="4" id="KW-1185">Reference proteome</keyword>
<dbReference type="Proteomes" id="UP000008461">
    <property type="component" value="Chromosome"/>
</dbReference>
<dbReference type="Pfam" id="PF03364">
    <property type="entry name" value="Polyketide_cyc"/>
    <property type="match status" value="1"/>
</dbReference>
<dbReference type="OrthoDB" id="9793552at2"/>
<dbReference type="SUPFAM" id="SSF55961">
    <property type="entry name" value="Bet v1-like"/>
    <property type="match status" value="1"/>
</dbReference>
<organism evidence="3 4">
    <name type="scientific">Haliscomenobacter hydrossis (strain ATCC 27775 / DSM 1100 / LMG 10767 / O)</name>
    <dbReference type="NCBI Taxonomy" id="760192"/>
    <lineage>
        <taxon>Bacteria</taxon>
        <taxon>Pseudomonadati</taxon>
        <taxon>Bacteroidota</taxon>
        <taxon>Saprospiria</taxon>
        <taxon>Saprospirales</taxon>
        <taxon>Haliscomenobacteraceae</taxon>
        <taxon>Haliscomenobacter</taxon>
    </lineage>
</organism>
<dbReference type="HOGENOM" id="CLU_112936_1_0_10"/>
<gene>
    <name evidence="3" type="ordered locus">Halhy_1868</name>
</gene>
<evidence type="ECO:0000259" key="2">
    <source>
        <dbReference type="Pfam" id="PF03364"/>
    </source>
</evidence>